<feature type="coiled-coil region" evidence="1">
    <location>
        <begin position="338"/>
        <end position="372"/>
    </location>
</feature>
<proteinExistence type="predicted"/>
<dbReference type="PANTHER" id="PTHR46518:SF1">
    <property type="entry name" value="OUTER DYNEIN ARM-DOCKING COMPLEX SUBUNIT 3"/>
    <property type="match status" value="1"/>
</dbReference>
<feature type="compositionally biased region" description="Basic residues" evidence="2">
    <location>
        <begin position="579"/>
        <end position="588"/>
    </location>
</feature>
<dbReference type="GO" id="GO:0035253">
    <property type="term" value="C:ciliary rootlet"/>
    <property type="evidence" value="ECO:0007669"/>
    <property type="project" value="TreeGrafter"/>
</dbReference>
<evidence type="ECO:0000256" key="1">
    <source>
        <dbReference type="SAM" id="Coils"/>
    </source>
</evidence>
<dbReference type="EMBL" id="JAAPAO010000389">
    <property type="protein sequence ID" value="KAF4661147.1"/>
    <property type="molecule type" value="Genomic_DNA"/>
</dbReference>
<dbReference type="InterPro" id="IPR033192">
    <property type="entry name" value="ODAD3"/>
</dbReference>
<feature type="region of interest" description="Disordered" evidence="2">
    <location>
        <begin position="520"/>
        <end position="600"/>
    </location>
</feature>
<evidence type="ECO:0000256" key="2">
    <source>
        <dbReference type="SAM" id="MobiDB-lite"/>
    </source>
</evidence>
<dbReference type="GO" id="GO:0036158">
    <property type="term" value="P:outer dynein arm assembly"/>
    <property type="evidence" value="ECO:0007669"/>
    <property type="project" value="InterPro"/>
</dbReference>
<evidence type="ECO:0000313" key="4">
    <source>
        <dbReference type="Proteomes" id="UP000591131"/>
    </source>
</evidence>
<dbReference type="PANTHER" id="PTHR46518">
    <property type="entry name" value="COILED-COIL DOMAIN-CONTAINING PROTEIN 151"/>
    <property type="match status" value="1"/>
</dbReference>
<accession>A0A7J6LPL1</accession>
<dbReference type="GO" id="GO:0003341">
    <property type="term" value="P:cilium movement"/>
    <property type="evidence" value="ECO:0007669"/>
    <property type="project" value="InterPro"/>
</dbReference>
<keyword evidence="1" id="KW-0175">Coiled coil</keyword>
<organism evidence="3 4">
    <name type="scientific">Perkinsus chesapeaki</name>
    <name type="common">Clam parasite</name>
    <name type="synonym">Perkinsus andrewsi</name>
    <dbReference type="NCBI Taxonomy" id="330153"/>
    <lineage>
        <taxon>Eukaryota</taxon>
        <taxon>Sar</taxon>
        <taxon>Alveolata</taxon>
        <taxon>Perkinsozoa</taxon>
        <taxon>Perkinsea</taxon>
        <taxon>Perkinsida</taxon>
        <taxon>Perkinsidae</taxon>
        <taxon>Perkinsus</taxon>
    </lineage>
</organism>
<gene>
    <name evidence="3" type="ORF">FOL47_006804</name>
</gene>
<keyword evidence="4" id="KW-1185">Reference proteome</keyword>
<evidence type="ECO:0000313" key="3">
    <source>
        <dbReference type="EMBL" id="KAF4661147.1"/>
    </source>
</evidence>
<comment type="caution">
    <text evidence="3">The sequence shown here is derived from an EMBL/GenBank/DDBJ whole genome shotgun (WGS) entry which is preliminary data.</text>
</comment>
<feature type="compositionally biased region" description="Basic and acidic residues" evidence="2">
    <location>
        <begin position="552"/>
        <end position="563"/>
    </location>
</feature>
<feature type="region of interest" description="Disordered" evidence="2">
    <location>
        <begin position="1"/>
        <end position="45"/>
    </location>
</feature>
<sequence length="600" mass="69093">MVKAASKEQLKTTHFGATTLPRIAAQRGASSTPVTARTHRDSRFSSQKLSGFLSSRGNTGANRGLHELVDRTLDEFSSGAAADSAIEDVRRILATVRKQYDEAHAEAERKERELNLLRERIQAVDNVSQVDTEEVFKMEGARQKLEDQLQEVNNKIEEAKMNRKVYDHMLERIKREYLHIREQMVKMEKHLKRKKAEFKEKAEKARRVAVERETATKEYEAALAELEEERTAREGALEDMMGSLQSMKDSIKRRADFERWRHEVALEAANEAFNASAGRLRKLWVMEKLTGNCLQKIMVEQVQKSQATEDGFQRIREVTGLNDVMDIVHRFLNRELEQDHLKQCVKEAEARLEELKKENTRLRTEAADANLFVPNELGDELPDPLTNENRSLYIEIDERERELAKVSKSYTVSRDRLQKARIEAEHVRRWAERVNKSMGAFEDQMDLSSPQCYQALAQYFERLPKTIELFCAHVKEQLASGKVRIKSATQAKSRAVREQNDLLNDEEFGRVNCRVRSSRALASPVNRAPRPENGTKKGDMMDDVNDEDDTVDDPRYTSDREVLKATSSSKVTEEEKKIKSTKLRKKKKAPEVDLDEWSVS</sequence>
<feature type="compositionally biased region" description="Acidic residues" evidence="2">
    <location>
        <begin position="541"/>
        <end position="551"/>
    </location>
</feature>
<dbReference type="GO" id="GO:0036064">
    <property type="term" value="C:ciliary basal body"/>
    <property type="evidence" value="ECO:0007669"/>
    <property type="project" value="TreeGrafter"/>
</dbReference>
<dbReference type="AlphaFoldDB" id="A0A7J6LPL1"/>
<feature type="coiled-coil region" evidence="1">
    <location>
        <begin position="86"/>
        <end position="239"/>
    </location>
</feature>
<protein>
    <submittedName>
        <fullName evidence="3">Uncharacterized protein</fullName>
    </submittedName>
</protein>
<feature type="compositionally biased region" description="Basic and acidic residues" evidence="2">
    <location>
        <begin position="529"/>
        <end position="540"/>
    </location>
</feature>
<reference evidence="3 4" key="1">
    <citation type="submission" date="2020-04" db="EMBL/GenBank/DDBJ databases">
        <title>Perkinsus chesapeaki whole genome sequence.</title>
        <authorList>
            <person name="Bogema D.R."/>
        </authorList>
    </citation>
    <scope>NUCLEOTIDE SEQUENCE [LARGE SCALE GENOMIC DNA]</scope>
    <source>
        <strain evidence="3">ATCC PRA-425</strain>
    </source>
</reference>
<feature type="compositionally biased region" description="Basic and acidic residues" evidence="2">
    <location>
        <begin position="1"/>
        <end position="11"/>
    </location>
</feature>
<name>A0A7J6LPL1_PERCH</name>
<dbReference type="OrthoDB" id="10255247at2759"/>
<dbReference type="Proteomes" id="UP000591131">
    <property type="component" value="Unassembled WGS sequence"/>
</dbReference>
<dbReference type="GO" id="GO:0097542">
    <property type="term" value="C:ciliary tip"/>
    <property type="evidence" value="ECO:0007669"/>
    <property type="project" value="TreeGrafter"/>
</dbReference>